<organism evidence="3 4">
    <name type="scientific">Microbacterium rhizomatis</name>
    <dbReference type="NCBI Taxonomy" id="1631477"/>
    <lineage>
        <taxon>Bacteria</taxon>
        <taxon>Bacillati</taxon>
        <taxon>Actinomycetota</taxon>
        <taxon>Actinomycetes</taxon>
        <taxon>Micrococcales</taxon>
        <taxon>Microbacteriaceae</taxon>
        <taxon>Microbacterium</taxon>
    </lineage>
</organism>
<dbReference type="Gene3D" id="3.30.1380.10">
    <property type="match status" value="1"/>
</dbReference>
<keyword evidence="3" id="KW-0645">Protease</keyword>
<dbReference type="PANTHER" id="PTHR34385:SF1">
    <property type="entry name" value="PEPTIDOGLYCAN L-ALANYL-D-GLUTAMATE ENDOPEPTIDASE CWLK"/>
    <property type="match status" value="1"/>
</dbReference>
<dbReference type="InterPro" id="IPR009045">
    <property type="entry name" value="Zn_M74/Hedgehog-like"/>
</dbReference>
<evidence type="ECO:0000313" key="3">
    <source>
        <dbReference type="EMBL" id="KAA9106437.1"/>
    </source>
</evidence>
<dbReference type="AlphaFoldDB" id="A0A5J5IYZ3"/>
<dbReference type="Proteomes" id="UP000325827">
    <property type="component" value="Unassembled WGS sequence"/>
</dbReference>
<dbReference type="InterPro" id="IPR003709">
    <property type="entry name" value="VanY-like_core_dom"/>
</dbReference>
<evidence type="ECO:0000259" key="2">
    <source>
        <dbReference type="Pfam" id="PF02557"/>
    </source>
</evidence>
<dbReference type="Pfam" id="PF02557">
    <property type="entry name" value="VanY"/>
    <property type="match status" value="1"/>
</dbReference>
<dbReference type="OrthoDB" id="9792074at2"/>
<keyword evidence="3" id="KW-0121">Carboxypeptidase</keyword>
<gene>
    <name evidence="3" type="ORF">F6B43_14920</name>
</gene>
<dbReference type="GO" id="GO:0004180">
    <property type="term" value="F:carboxypeptidase activity"/>
    <property type="evidence" value="ECO:0007669"/>
    <property type="project" value="UniProtKB-KW"/>
</dbReference>
<dbReference type="InterPro" id="IPR058193">
    <property type="entry name" value="VanY/YodJ_core_dom"/>
</dbReference>
<name>A0A5J5IYZ3_9MICO</name>
<dbReference type="SUPFAM" id="SSF55166">
    <property type="entry name" value="Hedgehog/DD-peptidase"/>
    <property type="match status" value="1"/>
</dbReference>
<dbReference type="GO" id="GO:0006508">
    <property type="term" value="P:proteolysis"/>
    <property type="evidence" value="ECO:0007669"/>
    <property type="project" value="InterPro"/>
</dbReference>
<dbReference type="PANTHER" id="PTHR34385">
    <property type="entry name" value="D-ALANYL-D-ALANINE CARBOXYPEPTIDASE"/>
    <property type="match status" value="1"/>
</dbReference>
<sequence length="286" mass="28767">MTAAVTGPVLSGAEDQRLDESGPAVAEAAASPSPSPTATPVATPLAAPAAVDICANPAVSAALAAGDDEGAMTAAGGAAVFRDAVAGGRAPCVALDDPSHDWVIVNKLRPFSPVDWEPASLALPSGVQSLEGGRLRPEAATGLSAMAAAAVAEGAGEIALDSGYRSYATQQTNYGDGGPSVEASVARPGYSEHQSGLAADVVACSGGCGTLDDLAASPQGAWIAANAWRYGWIVRYESGKTDVTGYIPEPWHLRYVGTQLAAAYHAGGWHSLEEFFGLSAAPDYAG</sequence>
<proteinExistence type="predicted"/>
<feature type="region of interest" description="Disordered" evidence="1">
    <location>
        <begin position="1"/>
        <end position="41"/>
    </location>
</feature>
<accession>A0A5J5IYZ3</accession>
<reference evidence="4" key="1">
    <citation type="submission" date="2019-09" db="EMBL/GenBank/DDBJ databases">
        <title>Mumia zhuanghuii sp. nov. isolated from the intestinal contents of plateau pika (Ochotona curzoniae) in the Qinghai-Tibet plateau of China.</title>
        <authorList>
            <person name="Tian Z."/>
        </authorList>
    </citation>
    <scope>NUCLEOTIDE SEQUENCE [LARGE SCALE GENOMIC DNA]</scope>
    <source>
        <strain evidence="4">JCM 30598</strain>
    </source>
</reference>
<feature type="compositionally biased region" description="Low complexity" evidence="1">
    <location>
        <begin position="23"/>
        <end position="41"/>
    </location>
</feature>
<evidence type="ECO:0000256" key="1">
    <source>
        <dbReference type="SAM" id="MobiDB-lite"/>
    </source>
</evidence>
<dbReference type="InterPro" id="IPR052179">
    <property type="entry name" value="DD-CPase-like"/>
</dbReference>
<dbReference type="CDD" id="cd14852">
    <property type="entry name" value="LD-carboxypeptidase"/>
    <property type="match status" value="1"/>
</dbReference>
<dbReference type="EMBL" id="VYSA01000003">
    <property type="protein sequence ID" value="KAA9106437.1"/>
    <property type="molecule type" value="Genomic_DNA"/>
</dbReference>
<keyword evidence="3" id="KW-0378">Hydrolase</keyword>
<comment type="caution">
    <text evidence="3">The sequence shown here is derived from an EMBL/GenBank/DDBJ whole genome shotgun (WGS) entry which is preliminary data.</text>
</comment>
<protein>
    <submittedName>
        <fullName evidence="3">D-alanyl-D-alanine carboxypeptidase family protein</fullName>
    </submittedName>
</protein>
<keyword evidence="4" id="KW-1185">Reference proteome</keyword>
<feature type="domain" description="D-alanyl-D-alanine carboxypeptidase-like core" evidence="2">
    <location>
        <begin position="134"/>
        <end position="257"/>
    </location>
</feature>
<evidence type="ECO:0000313" key="4">
    <source>
        <dbReference type="Proteomes" id="UP000325827"/>
    </source>
</evidence>